<dbReference type="InterPro" id="IPR000719">
    <property type="entry name" value="Prot_kinase_dom"/>
</dbReference>
<feature type="region of interest" description="Disordered" evidence="17">
    <location>
        <begin position="312"/>
        <end position="381"/>
    </location>
</feature>
<dbReference type="SUPFAM" id="SSF56112">
    <property type="entry name" value="Protein kinase-like (PK-like)"/>
    <property type="match status" value="1"/>
</dbReference>
<comment type="catalytic activity">
    <reaction evidence="16">
        <text>[DNA-directed RNA polymerase] + ATP = phospho-[DNA-directed RNA polymerase] + ADP + H(+)</text>
        <dbReference type="Rhea" id="RHEA:10216"/>
        <dbReference type="Rhea" id="RHEA-COMP:11321"/>
        <dbReference type="Rhea" id="RHEA-COMP:11322"/>
        <dbReference type="ChEBI" id="CHEBI:15378"/>
        <dbReference type="ChEBI" id="CHEBI:30616"/>
        <dbReference type="ChEBI" id="CHEBI:43176"/>
        <dbReference type="ChEBI" id="CHEBI:68546"/>
        <dbReference type="ChEBI" id="CHEBI:456216"/>
        <dbReference type="EC" id="2.7.11.23"/>
    </reaction>
</comment>
<evidence type="ECO:0000256" key="2">
    <source>
        <dbReference type="ARBA" id="ARBA00006485"/>
    </source>
</evidence>
<dbReference type="EC" id="2.7.11.23" evidence="3"/>
<evidence type="ECO:0000256" key="10">
    <source>
        <dbReference type="ARBA" id="ARBA00023187"/>
    </source>
</evidence>
<evidence type="ECO:0000256" key="3">
    <source>
        <dbReference type="ARBA" id="ARBA00012409"/>
    </source>
</evidence>
<comment type="subcellular location">
    <subcellularLocation>
        <location evidence="1">Nucleus speckle</location>
    </subcellularLocation>
</comment>
<dbReference type="Gene3D" id="3.30.200.20">
    <property type="entry name" value="Phosphorylase Kinase, domain 1"/>
    <property type="match status" value="1"/>
</dbReference>
<name>A0ABV0N9P3_9TELE</name>
<dbReference type="Proteomes" id="UP001476798">
    <property type="component" value="Unassembled WGS sequence"/>
</dbReference>
<evidence type="ECO:0000256" key="5">
    <source>
        <dbReference type="ARBA" id="ARBA00022527"/>
    </source>
</evidence>
<dbReference type="Gene3D" id="1.10.510.10">
    <property type="entry name" value="Transferase(Phosphotransferase) domain 1"/>
    <property type="match status" value="1"/>
</dbReference>
<dbReference type="SMART" id="SM00220">
    <property type="entry name" value="S_TKc"/>
    <property type="match status" value="1"/>
</dbReference>
<keyword evidence="8" id="KW-0418">Kinase</keyword>
<organism evidence="19 20">
    <name type="scientific">Goodea atripinnis</name>
    <dbReference type="NCBI Taxonomy" id="208336"/>
    <lineage>
        <taxon>Eukaryota</taxon>
        <taxon>Metazoa</taxon>
        <taxon>Chordata</taxon>
        <taxon>Craniata</taxon>
        <taxon>Vertebrata</taxon>
        <taxon>Euteleostomi</taxon>
        <taxon>Actinopterygii</taxon>
        <taxon>Neopterygii</taxon>
        <taxon>Teleostei</taxon>
        <taxon>Neoteleostei</taxon>
        <taxon>Acanthomorphata</taxon>
        <taxon>Ovalentaria</taxon>
        <taxon>Atherinomorphae</taxon>
        <taxon>Cyprinodontiformes</taxon>
        <taxon>Goodeidae</taxon>
        <taxon>Goodea</taxon>
    </lineage>
</organism>
<accession>A0ABV0N9P3</accession>
<evidence type="ECO:0000256" key="16">
    <source>
        <dbReference type="ARBA" id="ARBA00049280"/>
    </source>
</evidence>
<evidence type="ECO:0000256" key="8">
    <source>
        <dbReference type="ARBA" id="ARBA00022777"/>
    </source>
</evidence>
<evidence type="ECO:0000313" key="20">
    <source>
        <dbReference type="Proteomes" id="UP001476798"/>
    </source>
</evidence>
<reference evidence="19 20" key="1">
    <citation type="submission" date="2021-06" db="EMBL/GenBank/DDBJ databases">
        <authorList>
            <person name="Palmer J.M."/>
        </authorList>
    </citation>
    <scope>NUCLEOTIDE SEQUENCE [LARGE SCALE GENOMIC DNA]</scope>
    <source>
        <strain evidence="19 20">GA_2019</strain>
        <tissue evidence="19">Muscle</tissue>
    </source>
</reference>
<keyword evidence="20" id="KW-1185">Reference proteome</keyword>
<keyword evidence="6" id="KW-0808">Transferase</keyword>
<dbReference type="PROSITE" id="PS00108">
    <property type="entry name" value="PROTEIN_KINASE_ST"/>
    <property type="match status" value="1"/>
</dbReference>
<evidence type="ECO:0000256" key="4">
    <source>
        <dbReference type="ARBA" id="ARBA00012425"/>
    </source>
</evidence>
<dbReference type="PANTHER" id="PTHR24056:SF126">
    <property type="entry name" value="CYCLIN-DEPENDENT KINASE 12"/>
    <property type="match status" value="1"/>
</dbReference>
<dbReference type="InterPro" id="IPR011009">
    <property type="entry name" value="Kinase-like_dom_sf"/>
</dbReference>
<dbReference type="Pfam" id="PF00069">
    <property type="entry name" value="Pkinase"/>
    <property type="match status" value="1"/>
</dbReference>
<evidence type="ECO:0000256" key="1">
    <source>
        <dbReference type="ARBA" id="ARBA00004324"/>
    </source>
</evidence>
<evidence type="ECO:0000256" key="7">
    <source>
        <dbReference type="ARBA" id="ARBA00022741"/>
    </source>
</evidence>
<dbReference type="PROSITE" id="PS50011">
    <property type="entry name" value="PROTEIN_KINASE_DOM"/>
    <property type="match status" value="1"/>
</dbReference>
<keyword evidence="5" id="KW-0723">Serine/threonine-protein kinase</keyword>
<comment type="caution">
    <text evidence="19">The sequence shown here is derived from an EMBL/GenBank/DDBJ whole genome shotgun (WGS) entry which is preliminary data.</text>
</comment>
<evidence type="ECO:0000256" key="13">
    <source>
        <dbReference type="ARBA" id="ARBA00041920"/>
    </source>
</evidence>
<comment type="catalytic activity">
    <reaction evidence="14">
        <text>L-threonyl-[protein] + ATP = O-phospho-L-threonyl-[protein] + ADP + H(+)</text>
        <dbReference type="Rhea" id="RHEA:46608"/>
        <dbReference type="Rhea" id="RHEA-COMP:11060"/>
        <dbReference type="Rhea" id="RHEA-COMP:11605"/>
        <dbReference type="ChEBI" id="CHEBI:15378"/>
        <dbReference type="ChEBI" id="CHEBI:30013"/>
        <dbReference type="ChEBI" id="CHEBI:30616"/>
        <dbReference type="ChEBI" id="CHEBI:61977"/>
        <dbReference type="ChEBI" id="CHEBI:456216"/>
        <dbReference type="EC" id="2.7.11.22"/>
    </reaction>
</comment>
<dbReference type="EMBL" id="JAHRIO010030657">
    <property type="protein sequence ID" value="MEQ2168114.1"/>
    <property type="molecule type" value="Genomic_DNA"/>
</dbReference>
<feature type="region of interest" description="Disordered" evidence="17">
    <location>
        <begin position="253"/>
        <end position="295"/>
    </location>
</feature>
<evidence type="ECO:0000256" key="17">
    <source>
        <dbReference type="SAM" id="MobiDB-lite"/>
    </source>
</evidence>
<feature type="region of interest" description="Disordered" evidence="17">
    <location>
        <begin position="196"/>
        <end position="235"/>
    </location>
</feature>
<evidence type="ECO:0000256" key="12">
    <source>
        <dbReference type="ARBA" id="ARBA00040213"/>
    </source>
</evidence>
<feature type="domain" description="Protein kinase" evidence="18">
    <location>
        <begin position="1"/>
        <end position="271"/>
    </location>
</feature>
<keyword evidence="10" id="KW-0508">mRNA splicing</keyword>
<feature type="compositionally biased region" description="Polar residues" evidence="17">
    <location>
        <begin position="278"/>
        <end position="294"/>
    </location>
</feature>
<evidence type="ECO:0000259" key="18">
    <source>
        <dbReference type="PROSITE" id="PS50011"/>
    </source>
</evidence>
<dbReference type="InterPro" id="IPR050108">
    <property type="entry name" value="CDK"/>
</dbReference>
<keyword evidence="7" id="KW-0547">Nucleotide-binding</keyword>
<protein>
    <recommendedName>
        <fullName evidence="12">Cyclin-dependent kinase 12</fullName>
        <ecNumber evidence="4">2.7.11.22</ecNumber>
        <ecNumber evidence="3">2.7.11.23</ecNumber>
    </recommendedName>
    <alternativeName>
        <fullName evidence="13">Cell division protein kinase 12</fullName>
    </alternativeName>
</protein>
<feature type="non-terminal residue" evidence="19">
    <location>
        <position position="1"/>
    </location>
</feature>
<feature type="compositionally biased region" description="Basic and acidic residues" evidence="17">
    <location>
        <begin position="196"/>
        <end position="207"/>
    </location>
</feature>
<evidence type="ECO:0000313" key="19">
    <source>
        <dbReference type="EMBL" id="MEQ2168114.1"/>
    </source>
</evidence>
<keyword evidence="11" id="KW-0539">Nucleus</keyword>
<comment type="catalytic activity">
    <reaction evidence="15">
        <text>L-seryl-[protein] + ATP = O-phospho-L-seryl-[protein] + ADP + H(+)</text>
        <dbReference type="Rhea" id="RHEA:17989"/>
        <dbReference type="Rhea" id="RHEA-COMP:9863"/>
        <dbReference type="Rhea" id="RHEA-COMP:11604"/>
        <dbReference type="ChEBI" id="CHEBI:15378"/>
        <dbReference type="ChEBI" id="CHEBI:29999"/>
        <dbReference type="ChEBI" id="CHEBI:30616"/>
        <dbReference type="ChEBI" id="CHEBI:83421"/>
        <dbReference type="ChEBI" id="CHEBI:456216"/>
        <dbReference type="EC" id="2.7.11.22"/>
    </reaction>
</comment>
<proteinExistence type="inferred from homology"/>
<keyword evidence="9" id="KW-0067">ATP-binding</keyword>
<gene>
    <name evidence="19" type="ORF">GOODEAATRI_011105</name>
</gene>
<evidence type="ECO:0000256" key="15">
    <source>
        <dbReference type="ARBA" id="ARBA00048367"/>
    </source>
</evidence>
<comment type="similarity">
    <text evidence="2">Belongs to the protein kinase superfamily. CMGC Ser/Thr protein kinase family. CDC2/CDKX subfamily.</text>
</comment>
<dbReference type="PANTHER" id="PTHR24056">
    <property type="entry name" value="CELL DIVISION PROTEIN KINASE"/>
    <property type="match status" value="1"/>
</dbReference>
<feature type="compositionally biased region" description="Low complexity" evidence="17">
    <location>
        <begin position="342"/>
        <end position="365"/>
    </location>
</feature>
<evidence type="ECO:0000256" key="9">
    <source>
        <dbReference type="ARBA" id="ARBA00022840"/>
    </source>
</evidence>
<dbReference type="InterPro" id="IPR008271">
    <property type="entry name" value="Ser/Thr_kinase_AS"/>
</dbReference>
<feature type="compositionally biased region" description="Pro residues" evidence="17">
    <location>
        <begin position="210"/>
        <end position="222"/>
    </location>
</feature>
<sequence length="381" mass="41559">ICCPRYGERKHNLSDWGKRCVDKFDIIGIIGEGTYGQVYKAKDKDTGAFYLVFEYMDHDLMGLLESGLVQFSHEHIRSFMRQLMEGLDYCHKNNFLHRDIKCSNILLNNRLEEDNPSVFLESSSLKNPSSRQIRNFYNWSSSGLGAAAEQLNQTELAVLLNLLQGQTDLKLPQVAQLLNLSDSETVSQLLSTINEASDHQGAPEDHTQPPAMPQPPEPPPEPQESSPTSGEAPLSQEDQASLLALILGQIIKPETEEQSDESNGVKSEEALTRAPLLVNSQQAESETQPNNQDISPAVAAALLQLISQPDLEAVASKQSKDPSPAVDAAGREELPPPWVADSPIKPSAPAESPAAAGNAAPTTSSQFPKDQDLRFSQGAAR</sequence>
<evidence type="ECO:0000256" key="6">
    <source>
        <dbReference type="ARBA" id="ARBA00022679"/>
    </source>
</evidence>
<dbReference type="EC" id="2.7.11.22" evidence="4"/>
<evidence type="ECO:0000256" key="11">
    <source>
        <dbReference type="ARBA" id="ARBA00023242"/>
    </source>
</evidence>
<keyword evidence="10" id="KW-0507">mRNA processing</keyword>
<evidence type="ECO:0000256" key="14">
    <source>
        <dbReference type="ARBA" id="ARBA00047811"/>
    </source>
</evidence>